<keyword evidence="4" id="KW-1185">Reference proteome</keyword>
<feature type="region of interest" description="Disordered" evidence="2">
    <location>
        <begin position="72"/>
        <end position="137"/>
    </location>
</feature>
<feature type="compositionally biased region" description="Low complexity" evidence="2">
    <location>
        <begin position="86"/>
        <end position="105"/>
    </location>
</feature>
<accession>A0A1X2HPM4</accession>
<gene>
    <name evidence="3" type="ORF">BCR43DRAFT_175881</name>
</gene>
<keyword evidence="1" id="KW-0175">Coiled coil</keyword>
<evidence type="ECO:0000256" key="2">
    <source>
        <dbReference type="SAM" id="MobiDB-lite"/>
    </source>
</evidence>
<proteinExistence type="predicted"/>
<dbReference type="Proteomes" id="UP000242180">
    <property type="component" value="Unassembled WGS sequence"/>
</dbReference>
<feature type="compositionally biased region" description="Basic residues" evidence="2">
    <location>
        <begin position="73"/>
        <end position="85"/>
    </location>
</feature>
<name>A0A1X2HPM4_SYNRA</name>
<reference evidence="3 4" key="1">
    <citation type="submission" date="2016-07" db="EMBL/GenBank/DDBJ databases">
        <title>Pervasive Adenine N6-methylation of Active Genes in Fungi.</title>
        <authorList>
            <consortium name="DOE Joint Genome Institute"/>
            <person name="Mondo S.J."/>
            <person name="Dannebaum R.O."/>
            <person name="Kuo R.C."/>
            <person name="Labutti K."/>
            <person name="Haridas S."/>
            <person name="Kuo A."/>
            <person name="Salamov A."/>
            <person name="Ahrendt S.R."/>
            <person name="Lipzen A."/>
            <person name="Sullivan W."/>
            <person name="Andreopoulos W.B."/>
            <person name="Clum A."/>
            <person name="Lindquist E."/>
            <person name="Daum C."/>
            <person name="Ramamoorthy G.K."/>
            <person name="Gryganskyi A."/>
            <person name="Culley D."/>
            <person name="Magnuson J.K."/>
            <person name="James T.Y."/>
            <person name="O'Malley M.A."/>
            <person name="Stajich J.E."/>
            <person name="Spatafora J.W."/>
            <person name="Visel A."/>
            <person name="Grigoriev I.V."/>
        </authorList>
    </citation>
    <scope>NUCLEOTIDE SEQUENCE [LARGE SCALE GENOMIC DNA]</scope>
    <source>
        <strain evidence="3 4">NRRL 2496</strain>
    </source>
</reference>
<protein>
    <submittedName>
        <fullName evidence="3">Uncharacterized protein</fullName>
    </submittedName>
</protein>
<dbReference type="OrthoDB" id="2384695at2759"/>
<dbReference type="AlphaFoldDB" id="A0A1X2HPM4"/>
<feature type="coiled-coil region" evidence="1">
    <location>
        <begin position="190"/>
        <end position="217"/>
    </location>
</feature>
<feature type="compositionally biased region" description="Polar residues" evidence="2">
    <location>
        <begin position="106"/>
        <end position="120"/>
    </location>
</feature>
<evidence type="ECO:0000313" key="4">
    <source>
        <dbReference type="Proteomes" id="UP000242180"/>
    </source>
</evidence>
<sequence length="229" mass="26073">MDLYCSPFPYPIPVFKHQYIDPHHYHALHFYPAATVDNATIHEKSTADSTSSWQYRNPRDLGSCLSRDLSALSKRRKPAKRRMHRSPAVISSSSSTSNVIPAPSSLLQQQEKPASDQPSGVASAGRRRLSVNRSKSSSYQDIQDSLHHLQDEWATIDIVLRSLRDAYPFDPRTASEENEDERDREKSIAYDDLMAQVRHLDRSLKRLDAQMNALRAQLRAHHHHTGTPP</sequence>
<evidence type="ECO:0000313" key="3">
    <source>
        <dbReference type="EMBL" id="ORZ01333.1"/>
    </source>
</evidence>
<dbReference type="InParanoid" id="A0A1X2HPM4"/>
<evidence type="ECO:0000256" key="1">
    <source>
        <dbReference type="SAM" id="Coils"/>
    </source>
</evidence>
<organism evidence="3 4">
    <name type="scientific">Syncephalastrum racemosum</name>
    <name type="common">Filamentous fungus</name>
    <dbReference type="NCBI Taxonomy" id="13706"/>
    <lineage>
        <taxon>Eukaryota</taxon>
        <taxon>Fungi</taxon>
        <taxon>Fungi incertae sedis</taxon>
        <taxon>Mucoromycota</taxon>
        <taxon>Mucoromycotina</taxon>
        <taxon>Mucoromycetes</taxon>
        <taxon>Mucorales</taxon>
        <taxon>Syncephalastraceae</taxon>
        <taxon>Syncephalastrum</taxon>
    </lineage>
</organism>
<dbReference type="EMBL" id="MCGN01000002">
    <property type="protein sequence ID" value="ORZ01333.1"/>
    <property type="molecule type" value="Genomic_DNA"/>
</dbReference>
<comment type="caution">
    <text evidence="3">The sequence shown here is derived from an EMBL/GenBank/DDBJ whole genome shotgun (WGS) entry which is preliminary data.</text>
</comment>